<dbReference type="EMBL" id="DSEU01000074">
    <property type="protein sequence ID" value="HEM68033.1"/>
    <property type="molecule type" value="Genomic_DNA"/>
</dbReference>
<evidence type="ECO:0000256" key="1">
    <source>
        <dbReference type="SAM" id="Phobius"/>
    </source>
</evidence>
<dbReference type="CDD" id="cd00865">
    <property type="entry name" value="PEBP_bact_arch"/>
    <property type="match status" value="1"/>
</dbReference>
<dbReference type="NCBIfam" id="TIGR00481">
    <property type="entry name" value="YbhB/YbcL family Raf kinase inhibitor-like protein"/>
    <property type="match status" value="1"/>
</dbReference>
<name>A0A7J2U6X0_9CREN</name>
<evidence type="ECO:0000313" key="2">
    <source>
        <dbReference type="EMBL" id="HEM68033.1"/>
    </source>
</evidence>
<dbReference type="Gene3D" id="3.90.280.10">
    <property type="entry name" value="PEBP-like"/>
    <property type="match status" value="1"/>
</dbReference>
<dbReference type="PANTHER" id="PTHR30289">
    <property type="entry name" value="UNCHARACTERIZED PROTEIN YBCL-RELATED"/>
    <property type="match status" value="1"/>
</dbReference>
<proteinExistence type="predicted"/>
<keyword evidence="1" id="KW-0472">Membrane</keyword>
<keyword evidence="1" id="KW-0812">Transmembrane</keyword>
<reference evidence="2" key="1">
    <citation type="journal article" date="2020" name="mSystems">
        <title>Genome- and Community-Level Interaction Insights into Carbon Utilization and Element Cycling Functions of Hydrothermarchaeota in Hydrothermal Sediment.</title>
        <authorList>
            <person name="Zhou Z."/>
            <person name="Liu Y."/>
            <person name="Xu W."/>
            <person name="Pan J."/>
            <person name="Luo Z.H."/>
            <person name="Li M."/>
        </authorList>
    </citation>
    <scope>NUCLEOTIDE SEQUENCE [LARGE SCALE GENOMIC DNA]</scope>
    <source>
        <strain evidence="2">SpSt-125</strain>
    </source>
</reference>
<protein>
    <submittedName>
        <fullName evidence="2">YbhB/YbcL family Raf kinase inhibitor-like protein</fullName>
    </submittedName>
</protein>
<feature type="transmembrane region" description="Helical" evidence="1">
    <location>
        <begin position="23"/>
        <end position="42"/>
    </location>
</feature>
<dbReference type="SUPFAM" id="SSF49777">
    <property type="entry name" value="PEBP-like"/>
    <property type="match status" value="1"/>
</dbReference>
<dbReference type="InterPro" id="IPR008914">
    <property type="entry name" value="PEBP"/>
</dbReference>
<dbReference type="InterPro" id="IPR005247">
    <property type="entry name" value="YbhB_YbcL/LppC-like"/>
</dbReference>
<dbReference type="Pfam" id="PF01161">
    <property type="entry name" value="PBP"/>
    <property type="match status" value="1"/>
</dbReference>
<sequence>MLVSFKFCLLIIFLVGFMEKKPLLFLVIALAIVIGISIYIFLLQKQTTVSVLPQDLERVVAGAPKSLNVYSNSFSNNSKIPAKYSYQLCGGENISPHIAIENIPMTAKSVVLVVYDPDAPRGVFYHWVVYGLKGTRVELPEGVSSAGNILQGGNDYGFTGYGGPCPPAGDKLHRYVFLALALDIDSSGWSPGLDPRDVLSRIGGHVIAYGYIIGTYSR</sequence>
<dbReference type="AlphaFoldDB" id="A0A7J2U6X0"/>
<keyword evidence="1" id="KW-1133">Transmembrane helix</keyword>
<comment type="caution">
    <text evidence="2">The sequence shown here is derived from an EMBL/GenBank/DDBJ whole genome shotgun (WGS) entry which is preliminary data.</text>
</comment>
<gene>
    <name evidence="2" type="ORF">ENO26_10815</name>
</gene>
<dbReference type="PANTHER" id="PTHR30289:SF1">
    <property type="entry name" value="PEBP (PHOSPHATIDYLETHANOLAMINE-BINDING PROTEIN) FAMILY PROTEIN"/>
    <property type="match status" value="1"/>
</dbReference>
<dbReference type="InterPro" id="IPR036610">
    <property type="entry name" value="PEBP-like_sf"/>
</dbReference>
<accession>A0A7J2U6X0</accession>
<organism evidence="2">
    <name type="scientific">Ignisphaera aggregans</name>
    <dbReference type="NCBI Taxonomy" id="334771"/>
    <lineage>
        <taxon>Archaea</taxon>
        <taxon>Thermoproteota</taxon>
        <taxon>Thermoprotei</taxon>
        <taxon>Desulfurococcales</taxon>
        <taxon>Desulfurococcaceae</taxon>
        <taxon>Ignisphaera</taxon>
    </lineage>
</organism>